<protein>
    <submittedName>
        <fullName evidence="1">Uncharacterized protein</fullName>
    </submittedName>
</protein>
<dbReference type="EMBL" id="JASGBQ010000001">
    <property type="protein sequence ID" value="MDI9241083.1"/>
    <property type="molecule type" value="Genomic_DNA"/>
</dbReference>
<name>A0AAP4BA56_9FIRM</name>
<comment type="caution">
    <text evidence="1">The sequence shown here is derived from an EMBL/GenBank/DDBJ whole genome shotgun (WGS) entry which is preliminary data.</text>
</comment>
<accession>A0AAP4BA56</accession>
<sequence>MNLLDICREFRTAIEVVCDERGFSIKDRMHRFPGGCCDDTCDLFAYYLNEEYGIHTRQLVKIYEPDEPEIRCNHVVLLLDDDNIIVLASGSFPKFV</sequence>
<reference evidence="1 2" key="1">
    <citation type="submission" date="2023-05" db="EMBL/GenBank/DDBJ databases">
        <title>[ruminococcus] sp. nov., isolated from a pig farm feces dump.</title>
        <authorList>
            <person name="Chang Y.-H."/>
        </authorList>
    </citation>
    <scope>NUCLEOTIDE SEQUENCE [LARGE SCALE GENOMIC DNA]</scope>
    <source>
        <strain evidence="1 2">YH-rum2234</strain>
    </source>
</reference>
<dbReference type="AlphaFoldDB" id="A0AAP4BA56"/>
<proteinExistence type="predicted"/>
<dbReference type="RefSeq" id="WP_283229585.1">
    <property type="nucleotide sequence ID" value="NZ_JASGBQ010000001.1"/>
</dbReference>
<gene>
    <name evidence="1" type="ORF">QJ036_01145</name>
</gene>
<evidence type="ECO:0000313" key="2">
    <source>
        <dbReference type="Proteomes" id="UP001300383"/>
    </source>
</evidence>
<evidence type="ECO:0000313" key="1">
    <source>
        <dbReference type="EMBL" id="MDI9241083.1"/>
    </source>
</evidence>
<dbReference type="Proteomes" id="UP001300383">
    <property type="component" value="Unassembled WGS sequence"/>
</dbReference>
<keyword evidence="2" id="KW-1185">Reference proteome</keyword>
<organism evidence="1 2">
    <name type="scientific">Fusibacillus kribbianus</name>
    <dbReference type="NCBI Taxonomy" id="3044208"/>
    <lineage>
        <taxon>Bacteria</taxon>
        <taxon>Bacillati</taxon>
        <taxon>Bacillota</taxon>
        <taxon>Clostridia</taxon>
        <taxon>Lachnospirales</taxon>
        <taxon>Lachnospiraceae</taxon>
        <taxon>Fusibacillus</taxon>
    </lineage>
</organism>